<organism evidence="1 2">
    <name type="scientific">Pluteus cervinus</name>
    <dbReference type="NCBI Taxonomy" id="181527"/>
    <lineage>
        <taxon>Eukaryota</taxon>
        <taxon>Fungi</taxon>
        <taxon>Dikarya</taxon>
        <taxon>Basidiomycota</taxon>
        <taxon>Agaricomycotina</taxon>
        <taxon>Agaricomycetes</taxon>
        <taxon>Agaricomycetidae</taxon>
        <taxon>Agaricales</taxon>
        <taxon>Pluteineae</taxon>
        <taxon>Pluteaceae</taxon>
        <taxon>Pluteus</taxon>
    </lineage>
</organism>
<gene>
    <name evidence="1" type="ORF">BDN72DRAFT_824765</name>
</gene>
<dbReference type="Proteomes" id="UP000308600">
    <property type="component" value="Unassembled WGS sequence"/>
</dbReference>
<proteinExistence type="predicted"/>
<keyword evidence="2" id="KW-1185">Reference proteome</keyword>
<accession>A0ACD3AHB3</accession>
<evidence type="ECO:0000313" key="2">
    <source>
        <dbReference type="Proteomes" id="UP000308600"/>
    </source>
</evidence>
<name>A0ACD3AHB3_9AGAR</name>
<dbReference type="EMBL" id="ML208442">
    <property type="protein sequence ID" value="TFK65288.1"/>
    <property type="molecule type" value="Genomic_DNA"/>
</dbReference>
<evidence type="ECO:0000313" key="1">
    <source>
        <dbReference type="EMBL" id="TFK65288.1"/>
    </source>
</evidence>
<reference evidence="1 2" key="1">
    <citation type="journal article" date="2019" name="Nat. Ecol. Evol.">
        <title>Megaphylogeny resolves global patterns of mushroom evolution.</title>
        <authorList>
            <person name="Varga T."/>
            <person name="Krizsan K."/>
            <person name="Foldi C."/>
            <person name="Dima B."/>
            <person name="Sanchez-Garcia M."/>
            <person name="Sanchez-Ramirez S."/>
            <person name="Szollosi G.J."/>
            <person name="Szarkandi J.G."/>
            <person name="Papp V."/>
            <person name="Albert L."/>
            <person name="Andreopoulos W."/>
            <person name="Angelini C."/>
            <person name="Antonin V."/>
            <person name="Barry K.W."/>
            <person name="Bougher N.L."/>
            <person name="Buchanan P."/>
            <person name="Buyck B."/>
            <person name="Bense V."/>
            <person name="Catcheside P."/>
            <person name="Chovatia M."/>
            <person name="Cooper J."/>
            <person name="Damon W."/>
            <person name="Desjardin D."/>
            <person name="Finy P."/>
            <person name="Geml J."/>
            <person name="Haridas S."/>
            <person name="Hughes K."/>
            <person name="Justo A."/>
            <person name="Karasinski D."/>
            <person name="Kautmanova I."/>
            <person name="Kiss B."/>
            <person name="Kocsube S."/>
            <person name="Kotiranta H."/>
            <person name="LaButti K.M."/>
            <person name="Lechner B.E."/>
            <person name="Liimatainen K."/>
            <person name="Lipzen A."/>
            <person name="Lukacs Z."/>
            <person name="Mihaltcheva S."/>
            <person name="Morgado L.N."/>
            <person name="Niskanen T."/>
            <person name="Noordeloos M.E."/>
            <person name="Ohm R.A."/>
            <person name="Ortiz-Santana B."/>
            <person name="Ovrebo C."/>
            <person name="Racz N."/>
            <person name="Riley R."/>
            <person name="Savchenko A."/>
            <person name="Shiryaev A."/>
            <person name="Soop K."/>
            <person name="Spirin V."/>
            <person name="Szebenyi C."/>
            <person name="Tomsovsky M."/>
            <person name="Tulloss R.E."/>
            <person name="Uehling J."/>
            <person name="Grigoriev I.V."/>
            <person name="Vagvolgyi C."/>
            <person name="Papp T."/>
            <person name="Martin F.M."/>
            <person name="Miettinen O."/>
            <person name="Hibbett D.S."/>
            <person name="Nagy L.G."/>
        </authorList>
    </citation>
    <scope>NUCLEOTIDE SEQUENCE [LARGE SCALE GENOMIC DNA]</scope>
    <source>
        <strain evidence="1 2">NL-1719</strain>
    </source>
</reference>
<protein>
    <submittedName>
        <fullName evidence="1">Uncharacterized protein</fullName>
    </submittedName>
</protein>
<sequence length="641" mass="69615">MQTMANGLAGHEADFYAYVATSRWLQPSGSGGGNEYSNLNEGLPYWFNGLVPLAYGLNDPRLKAQVQSAANTVLSFQAADGWIGPEVGSDRNMWARTPLLLGFIQLAEADSNWTGRIVQSMRSFMSITHSMLSNGGQGFTNCGSGFDCSWGQARYHDLIVSMQWLLENHPDAQGDSVIWDNMGMLHVQTHFRWDAWYTNGVYMQVVSDPTTGNPSFPFLHGVNVGQGLKHPAVIRRFTHNDSLIQTAHDAVSWTFTYHGSPSGSILADEIQRDAAPYMGSELCTAVETAYSLAYLYHALGDNDFADRAERTIFNALPVMLTGDHWAHQYMDQPNAPWTNNSGGGNINGPGVFTTSSIGWATTYSMETFYPCCVVNHPQGWPKFLSNSWATYGNTGLVHALLSPSTVTTNINGGKVTVECSTAYPFMGNLTYSAVAASAFDLYVRVPSWSVSSTSSITVNGAQTSLTPDPTTGLFKISLTPGISIFTLSIGAKVRTEPRSNGAVSVYVGNVLYSLDLSPISTASTFPHHWFDGNGAEMTDLPFPQLREYYFQGNGNWAVAIDPSTLTYNPPSSSPQTPFVPGTDAGSVFVQGCPINWGLYLGATPDRVPTNPSCVGGRTTYRMVPYGQAKVHMSELPVVRLA</sequence>